<protein>
    <submittedName>
        <fullName evidence="2">Uncharacterized protein</fullName>
    </submittedName>
</protein>
<dbReference type="AlphaFoldDB" id="A0A1W6ZSM4"/>
<feature type="compositionally biased region" description="Polar residues" evidence="1">
    <location>
        <begin position="1"/>
        <end position="11"/>
    </location>
</feature>
<dbReference type="InterPro" id="IPR001647">
    <property type="entry name" value="HTH_TetR"/>
</dbReference>
<dbReference type="GO" id="GO:0003700">
    <property type="term" value="F:DNA-binding transcription factor activity"/>
    <property type="evidence" value="ECO:0007669"/>
    <property type="project" value="TreeGrafter"/>
</dbReference>
<evidence type="ECO:0000256" key="1">
    <source>
        <dbReference type="SAM" id="MobiDB-lite"/>
    </source>
</evidence>
<dbReference type="InterPro" id="IPR036271">
    <property type="entry name" value="Tet_transcr_reg_TetR-rel_C_sf"/>
</dbReference>
<dbReference type="KEGG" id="psin:CAK95_16015"/>
<dbReference type="PROSITE" id="PS50977">
    <property type="entry name" value="HTH_TETR_2"/>
    <property type="match status" value="1"/>
</dbReference>
<dbReference type="Gene3D" id="1.10.357.10">
    <property type="entry name" value="Tetracycline Repressor, domain 2"/>
    <property type="match status" value="1"/>
</dbReference>
<proteinExistence type="predicted"/>
<dbReference type="InterPro" id="IPR009057">
    <property type="entry name" value="Homeodomain-like_sf"/>
</dbReference>
<organism evidence="2 3">
    <name type="scientific">Pseudorhodoplanes sinuspersici</name>
    <dbReference type="NCBI Taxonomy" id="1235591"/>
    <lineage>
        <taxon>Bacteria</taxon>
        <taxon>Pseudomonadati</taxon>
        <taxon>Pseudomonadota</taxon>
        <taxon>Alphaproteobacteria</taxon>
        <taxon>Hyphomicrobiales</taxon>
        <taxon>Pseudorhodoplanes</taxon>
    </lineage>
</organism>
<dbReference type="EMBL" id="CP021112">
    <property type="protein sequence ID" value="ARQ00419.1"/>
    <property type="molecule type" value="Genomic_DNA"/>
</dbReference>
<dbReference type="Gene3D" id="1.10.10.60">
    <property type="entry name" value="Homeodomain-like"/>
    <property type="match status" value="1"/>
</dbReference>
<evidence type="ECO:0000313" key="2">
    <source>
        <dbReference type="EMBL" id="ARQ00419.1"/>
    </source>
</evidence>
<dbReference type="PANTHER" id="PTHR30055:SF175">
    <property type="entry name" value="HTH-TYPE TRANSCRIPTIONAL REPRESSOR KSTR2"/>
    <property type="match status" value="1"/>
</dbReference>
<dbReference type="PRINTS" id="PR00455">
    <property type="entry name" value="HTHTETR"/>
</dbReference>
<dbReference type="Pfam" id="PF00440">
    <property type="entry name" value="TetR_N"/>
    <property type="match status" value="1"/>
</dbReference>
<reference evidence="2 3" key="1">
    <citation type="submission" date="2017-05" db="EMBL/GenBank/DDBJ databases">
        <title>Full genome sequence of Pseudorhodoplanes sinuspersici.</title>
        <authorList>
            <person name="Dastgheib S.M.M."/>
            <person name="Shavandi M."/>
            <person name="Tirandaz H."/>
        </authorList>
    </citation>
    <scope>NUCLEOTIDE SEQUENCE [LARGE SCALE GENOMIC DNA]</scope>
    <source>
        <strain evidence="2 3">RIPI110</strain>
    </source>
</reference>
<name>A0A1W6ZSM4_9HYPH</name>
<dbReference type="InterPro" id="IPR050109">
    <property type="entry name" value="HTH-type_TetR-like_transc_reg"/>
</dbReference>
<dbReference type="InterPro" id="IPR041490">
    <property type="entry name" value="KstR2_TetR_C"/>
</dbReference>
<gene>
    <name evidence="2" type="ORF">CAK95_16015</name>
</gene>
<dbReference type="SUPFAM" id="SSF46689">
    <property type="entry name" value="Homeodomain-like"/>
    <property type="match status" value="1"/>
</dbReference>
<dbReference type="Pfam" id="PF17932">
    <property type="entry name" value="TetR_C_24"/>
    <property type="match status" value="1"/>
</dbReference>
<dbReference type="STRING" id="1235591.CAK95_16015"/>
<dbReference type="OrthoDB" id="9779746at2"/>
<feature type="region of interest" description="Disordered" evidence="1">
    <location>
        <begin position="1"/>
        <end position="44"/>
    </location>
</feature>
<dbReference type="GO" id="GO:0000976">
    <property type="term" value="F:transcription cis-regulatory region binding"/>
    <property type="evidence" value="ECO:0007669"/>
    <property type="project" value="TreeGrafter"/>
</dbReference>
<dbReference type="Proteomes" id="UP000194137">
    <property type="component" value="Chromosome"/>
</dbReference>
<dbReference type="SUPFAM" id="SSF48498">
    <property type="entry name" value="Tetracyclin repressor-like, C-terminal domain"/>
    <property type="match status" value="1"/>
</dbReference>
<dbReference type="PANTHER" id="PTHR30055">
    <property type="entry name" value="HTH-TYPE TRANSCRIPTIONAL REGULATOR RUTR"/>
    <property type="match status" value="1"/>
</dbReference>
<keyword evidence="3" id="KW-1185">Reference proteome</keyword>
<sequence>MKSRSTASQDASPVRRSPSRLTPPARPLPPAPGNEAKKRSTHRRSAEIIEAAAQIFAERGYHGATTQDIADVLNIRQASLYYYFPSKEVALELVCMRGVEGFFETAKAIAGGPGTATERLSGLIRAHISPLLDRRNFVKVFLTQRQFLPAHSRRKVGKGSRGVEAIFEGVLRDGQRSGEFRSDMDTRLTTLSILSVVNGCAAWYEREQVSIERIGGEFIRFILGGIAQPMGGPGTKPRQTRQSR</sequence>
<accession>A0A1W6ZSM4</accession>
<evidence type="ECO:0000313" key="3">
    <source>
        <dbReference type="Proteomes" id="UP000194137"/>
    </source>
</evidence>